<keyword evidence="11" id="KW-0472">Membrane</keyword>
<keyword evidence="8" id="KW-0735">Signal-anchor</keyword>
<evidence type="ECO:0000256" key="11">
    <source>
        <dbReference type="ARBA" id="ARBA00023136"/>
    </source>
</evidence>
<evidence type="ECO:0000256" key="8">
    <source>
        <dbReference type="ARBA" id="ARBA00022968"/>
    </source>
</evidence>
<keyword evidence="3" id="KW-0328">Glycosyltransferase</keyword>
<keyword evidence="13" id="KW-0325">Glycoprotein</keyword>
<evidence type="ECO:0000256" key="10">
    <source>
        <dbReference type="ARBA" id="ARBA00023034"/>
    </source>
</evidence>
<evidence type="ECO:0000256" key="1">
    <source>
        <dbReference type="ARBA" id="ARBA00004323"/>
    </source>
</evidence>
<keyword evidence="12" id="KW-1015">Disulfide bond</keyword>
<evidence type="ECO:0000256" key="13">
    <source>
        <dbReference type="ARBA" id="ARBA00023180"/>
    </source>
</evidence>
<evidence type="ECO:0000256" key="6">
    <source>
        <dbReference type="ARBA" id="ARBA00022723"/>
    </source>
</evidence>
<evidence type="ECO:0000256" key="9">
    <source>
        <dbReference type="ARBA" id="ARBA00022989"/>
    </source>
</evidence>
<comment type="subcellular location">
    <subcellularLocation>
        <location evidence="2">Endoplasmic reticulum membrane</location>
        <topology evidence="2">Single-pass type II membrane protein</topology>
    </subcellularLocation>
    <subcellularLocation>
        <location evidence="1">Golgi apparatus membrane</location>
        <topology evidence="1">Single-pass type II membrane protein</topology>
    </subcellularLocation>
</comment>
<evidence type="ECO:0000256" key="4">
    <source>
        <dbReference type="ARBA" id="ARBA00022679"/>
    </source>
</evidence>
<comment type="caution">
    <text evidence="15">The sequence shown here is derived from an EMBL/GenBank/DDBJ whole genome shotgun (WGS) entry which is preliminary data.</text>
</comment>
<keyword evidence="4" id="KW-0808">Transferase</keyword>
<keyword evidence="16" id="KW-1185">Reference proteome</keyword>
<dbReference type="InterPro" id="IPR043538">
    <property type="entry name" value="XYLT"/>
</dbReference>
<keyword evidence="5" id="KW-0812">Transmembrane</keyword>
<evidence type="ECO:0000313" key="15">
    <source>
        <dbReference type="EMBL" id="MFD1811390.1"/>
    </source>
</evidence>
<dbReference type="RefSeq" id="WP_378483939.1">
    <property type="nucleotide sequence ID" value="NZ_JBHUFB010000007.1"/>
</dbReference>
<dbReference type="PANTHER" id="PTHR46025:SF3">
    <property type="entry name" value="XYLOSYLTRANSFERASE OXT"/>
    <property type="match status" value="1"/>
</dbReference>
<name>A0ABW4P324_9NOCA</name>
<dbReference type="Proteomes" id="UP001597286">
    <property type="component" value="Unassembled WGS sequence"/>
</dbReference>
<evidence type="ECO:0000313" key="16">
    <source>
        <dbReference type="Proteomes" id="UP001597286"/>
    </source>
</evidence>
<evidence type="ECO:0000256" key="12">
    <source>
        <dbReference type="ARBA" id="ARBA00023157"/>
    </source>
</evidence>
<organism evidence="15 16">
    <name type="scientific">Rhodococcus gannanensis</name>
    <dbReference type="NCBI Taxonomy" id="1960308"/>
    <lineage>
        <taxon>Bacteria</taxon>
        <taxon>Bacillati</taxon>
        <taxon>Actinomycetota</taxon>
        <taxon>Actinomycetes</taxon>
        <taxon>Mycobacteriales</taxon>
        <taxon>Nocardiaceae</taxon>
        <taxon>Rhodococcus</taxon>
    </lineage>
</organism>
<keyword evidence="7" id="KW-0256">Endoplasmic reticulum</keyword>
<reference evidence="16" key="1">
    <citation type="journal article" date="2019" name="Int. J. Syst. Evol. Microbiol.">
        <title>The Global Catalogue of Microorganisms (GCM) 10K type strain sequencing project: providing services to taxonomists for standard genome sequencing and annotation.</title>
        <authorList>
            <consortium name="The Broad Institute Genomics Platform"/>
            <consortium name="The Broad Institute Genome Sequencing Center for Infectious Disease"/>
            <person name="Wu L."/>
            <person name="Ma J."/>
        </authorList>
    </citation>
    <scope>NUCLEOTIDE SEQUENCE [LARGE SCALE GENOMIC DNA]</scope>
    <source>
        <strain evidence="16">DT72</strain>
    </source>
</reference>
<evidence type="ECO:0000256" key="14">
    <source>
        <dbReference type="ARBA" id="ARBA00042865"/>
    </source>
</evidence>
<sequence length="296" mass="33350">MTDRFAVLVLAHHQPRVLAALLDSLRHPQIDVYVHVDAKSDLGPFLAAAPERTGLTYLTNRREVSWGGLSMVYATLDLVSAARATGHRYRRFALHSGADLCIAPIDDVLEAWSGETEFMRIDWHLSGPRAERAHVVGRRHFLEDSTPLRARLSGRVPRRVDATIPLFQGSTWWALSPDAIDEVMRFLAEHPKWLRFHRHTLCADEVVFQSIVAASPLANRIAQHVDRVTDVASYLADPLHGLHYIDWSDPQSINPRGLTIADEAGLRRSPAMFARKVDEQSWDLIDAFRSPRPVTP</sequence>
<evidence type="ECO:0000256" key="5">
    <source>
        <dbReference type="ARBA" id="ARBA00022692"/>
    </source>
</evidence>
<keyword evidence="9" id="KW-1133">Transmembrane helix</keyword>
<dbReference type="InterPro" id="IPR003406">
    <property type="entry name" value="Glyco_trans_14"/>
</dbReference>
<evidence type="ECO:0000256" key="2">
    <source>
        <dbReference type="ARBA" id="ARBA00004648"/>
    </source>
</evidence>
<dbReference type="PANTHER" id="PTHR46025">
    <property type="entry name" value="XYLOSYLTRANSFERASE OXT"/>
    <property type="match status" value="1"/>
</dbReference>
<dbReference type="EMBL" id="JBHUFB010000007">
    <property type="protein sequence ID" value="MFD1811390.1"/>
    <property type="molecule type" value="Genomic_DNA"/>
</dbReference>
<evidence type="ECO:0000256" key="7">
    <source>
        <dbReference type="ARBA" id="ARBA00022824"/>
    </source>
</evidence>
<gene>
    <name evidence="15" type="ORF">ACFSJG_04130</name>
</gene>
<accession>A0ABW4P324</accession>
<dbReference type="Pfam" id="PF02485">
    <property type="entry name" value="Branch"/>
    <property type="match status" value="1"/>
</dbReference>
<protein>
    <recommendedName>
        <fullName evidence="14">Peptide O-xylosyltransferase</fullName>
    </recommendedName>
</protein>
<evidence type="ECO:0000256" key="3">
    <source>
        <dbReference type="ARBA" id="ARBA00022676"/>
    </source>
</evidence>
<keyword evidence="6" id="KW-0479">Metal-binding</keyword>
<keyword evidence="10" id="KW-0333">Golgi apparatus</keyword>
<proteinExistence type="predicted"/>